<dbReference type="GO" id="GO:0016020">
    <property type="term" value="C:membrane"/>
    <property type="evidence" value="ECO:0007669"/>
    <property type="project" value="TreeGrafter"/>
</dbReference>
<dbReference type="HOGENOM" id="CLU_005679_1_2_0"/>
<evidence type="ECO:0000256" key="1">
    <source>
        <dbReference type="SAM" id="MobiDB-lite"/>
    </source>
</evidence>
<feature type="transmembrane region" description="Helical" evidence="2">
    <location>
        <begin position="190"/>
        <end position="215"/>
    </location>
</feature>
<reference evidence="5" key="1">
    <citation type="submission" date="2011-01" db="EMBL/GenBank/DDBJ databases">
        <title>Complete sequence of chromosome of Acidobacterium sp. MP5ACTX9.</title>
        <authorList>
            <consortium name="US DOE Joint Genome Institute"/>
            <person name="Lucas S."/>
            <person name="Copeland A."/>
            <person name="Lapidus A."/>
            <person name="Cheng J.-F."/>
            <person name="Goodwin L."/>
            <person name="Pitluck S."/>
            <person name="Teshima H."/>
            <person name="Detter J.C."/>
            <person name="Han C."/>
            <person name="Tapia R."/>
            <person name="Land M."/>
            <person name="Hauser L."/>
            <person name="Kyrpides N."/>
            <person name="Ivanova N."/>
            <person name="Ovchinnikova G."/>
            <person name="Pagani I."/>
            <person name="Rawat S.R."/>
            <person name="Mannisto M."/>
            <person name="Haggblom M.M."/>
            <person name="Woyke T."/>
        </authorList>
    </citation>
    <scope>NUCLEOTIDE SEQUENCE [LARGE SCALE GENOMIC DNA]</scope>
    <source>
        <strain evidence="5">MP5ACTX9</strain>
    </source>
</reference>
<feature type="transmembrane region" description="Helical" evidence="2">
    <location>
        <begin position="249"/>
        <end position="265"/>
    </location>
</feature>
<dbReference type="PANTHER" id="PTHR23028">
    <property type="entry name" value="ACETYLTRANSFERASE"/>
    <property type="match status" value="1"/>
</dbReference>
<feature type="domain" description="Acyltransferase 3" evidence="3">
    <location>
        <begin position="33"/>
        <end position="350"/>
    </location>
</feature>
<name>E8WZM8_GRATM</name>
<dbReference type="Proteomes" id="UP000000343">
    <property type="component" value="Chromosome"/>
</dbReference>
<dbReference type="InterPro" id="IPR050879">
    <property type="entry name" value="Acyltransferase_3"/>
</dbReference>
<feature type="region of interest" description="Disordered" evidence="1">
    <location>
        <begin position="368"/>
        <end position="390"/>
    </location>
</feature>
<dbReference type="GO" id="GO:0000271">
    <property type="term" value="P:polysaccharide biosynthetic process"/>
    <property type="evidence" value="ECO:0007669"/>
    <property type="project" value="TreeGrafter"/>
</dbReference>
<evidence type="ECO:0000256" key="2">
    <source>
        <dbReference type="SAM" id="Phobius"/>
    </source>
</evidence>
<dbReference type="GO" id="GO:0016747">
    <property type="term" value="F:acyltransferase activity, transferring groups other than amino-acyl groups"/>
    <property type="evidence" value="ECO:0007669"/>
    <property type="project" value="InterPro"/>
</dbReference>
<dbReference type="KEGG" id="acm:AciX9_2979"/>
<accession>E8WZM8</accession>
<dbReference type="eggNOG" id="COG1835">
    <property type="taxonomic scope" value="Bacteria"/>
</dbReference>
<dbReference type="PANTHER" id="PTHR23028:SF53">
    <property type="entry name" value="ACYL_TRANSF_3 DOMAIN-CONTAINING PROTEIN"/>
    <property type="match status" value="1"/>
</dbReference>
<protein>
    <submittedName>
        <fullName evidence="4">Acyltransferase 3</fullName>
    </submittedName>
</protein>
<feature type="transmembrane region" description="Helical" evidence="2">
    <location>
        <begin position="221"/>
        <end position="237"/>
    </location>
</feature>
<keyword evidence="5" id="KW-1185">Reference proteome</keyword>
<organism evidence="5">
    <name type="scientific">Granulicella tundricola (strain ATCC BAA-1859 / DSM 23138 / MP5ACTX9)</name>
    <dbReference type="NCBI Taxonomy" id="1198114"/>
    <lineage>
        <taxon>Bacteria</taxon>
        <taxon>Pseudomonadati</taxon>
        <taxon>Acidobacteriota</taxon>
        <taxon>Terriglobia</taxon>
        <taxon>Terriglobales</taxon>
        <taxon>Acidobacteriaceae</taxon>
        <taxon>Granulicella</taxon>
    </lineage>
</organism>
<keyword evidence="4" id="KW-0808">Transferase</keyword>
<feature type="transmembrane region" description="Helical" evidence="2">
    <location>
        <begin position="162"/>
        <end position="183"/>
    </location>
</feature>
<feature type="region of interest" description="Disordered" evidence="1">
    <location>
        <begin position="1"/>
        <end position="20"/>
    </location>
</feature>
<dbReference type="InterPro" id="IPR002656">
    <property type="entry name" value="Acyl_transf_3_dom"/>
</dbReference>
<feature type="compositionally biased region" description="Basic and acidic residues" evidence="1">
    <location>
        <begin position="1"/>
        <end position="10"/>
    </location>
</feature>
<evidence type="ECO:0000313" key="5">
    <source>
        <dbReference type="Proteomes" id="UP000000343"/>
    </source>
</evidence>
<evidence type="ECO:0000313" key="4">
    <source>
        <dbReference type="EMBL" id="ADW70002.1"/>
    </source>
</evidence>
<keyword evidence="4" id="KW-0012">Acyltransferase</keyword>
<keyword evidence="2" id="KW-1133">Transmembrane helix</keyword>
<dbReference type="AlphaFoldDB" id="E8WZM8"/>
<evidence type="ECO:0000259" key="3">
    <source>
        <dbReference type="Pfam" id="PF01757"/>
    </source>
</evidence>
<dbReference type="EMBL" id="CP002480">
    <property type="protein sequence ID" value="ADW70002.1"/>
    <property type="molecule type" value="Genomic_DNA"/>
</dbReference>
<keyword evidence="2" id="KW-0472">Membrane</keyword>
<proteinExistence type="predicted"/>
<dbReference type="PaxDb" id="1198114-AciX9_2979"/>
<dbReference type="Pfam" id="PF01757">
    <property type="entry name" value="Acyl_transf_3"/>
    <property type="match status" value="1"/>
</dbReference>
<keyword evidence="2" id="KW-0812">Transmembrane</keyword>
<feature type="transmembrane region" description="Helical" evidence="2">
    <location>
        <begin position="113"/>
        <end position="142"/>
    </location>
</feature>
<gene>
    <name evidence="4" type="ordered locus">AciX9_2979</name>
</gene>
<sequence>MLNPKEDMPRFDGQTVPSPITPAKKRSAYLPTLDGWRAIAILAVIFDHDVIHTLGPLSTRPLYEYGNHGVDVFFAISGILICFRLLDEESIFGRIHLKDFYIRRAFRILPPALMYLAVISLFAAFALITVGWHEVVASIFFLRNYPRLTGFNGGPDNWYTSHFWSLALEEQFYLFLPALLILIARRYRAAILAALALLVAIHRVFALHGRAWVLIDLHTDVRIDCLLVPAMFAILAYGPQNRELFKKWLRFWPLLAIALLCILPFGEGTALRATAISWLMPLIVLGSVLNPQTFLGKALEWKPLRYIGRISYSLYLWQQLFFLGHFGPPDSRLSLLQSWPLRLILTFACALASYELLERPLARLGHKLAPSATPGRSDLQSTTEAAPKPA</sequence>